<protein>
    <submittedName>
        <fullName evidence="3">Uncharacterized protein</fullName>
    </submittedName>
</protein>
<gene>
    <name evidence="3" type="ORF">E6O75_ATG02166</name>
</gene>
<feature type="signal peptide" evidence="2">
    <location>
        <begin position="1"/>
        <end position="17"/>
    </location>
</feature>
<dbReference type="Proteomes" id="UP000298493">
    <property type="component" value="Unassembled WGS sequence"/>
</dbReference>
<name>A0A4Z1PKU3_9PEZI</name>
<dbReference type="EMBL" id="SNSC02000007">
    <property type="protein sequence ID" value="TID22992.1"/>
    <property type="molecule type" value="Genomic_DNA"/>
</dbReference>
<proteinExistence type="predicted"/>
<organism evidence="3 4">
    <name type="scientific">Venturia nashicola</name>
    <dbReference type="NCBI Taxonomy" id="86259"/>
    <lineage>
        <taxon>Eukaryota</taxon>
        <taxon>Fungi</taxon>
        <taxon>Dikarya</taxon>
        <taxon>Ascomycota</taxon>
        <taxon>Pezizomycotina</taxon>
        <taxon>Dothideomycetes</taxon>
        <taxon>Pleosporomycetidae</taxon>
        <taxon>Venturiales</taxon>
        <taxon>Venturiaceae</taxon>
        <taxon>Venturia</taxon>
    </lineage>
</organism>
<dbReference type="AlphaFoldDB" id="A0A4Z1PKU3"/>
<keyword evidence="4" id="KW-1185">Reference proteome</keyword>
<accession>A0A4Z1PKU3</accession>
<evidence type="ECO:0000256" key="1">
    <source>
        <dbReference type="SAM" id="MobiDB-lite"/>
    </source>
</evidence>
<evidence type="ECO:0000313" key="3">
    <source>
        <dbReference type="EMBL" id="TID22992.1"/>
    </source>
</evidence>
<reference evidence="3 4" key="1">
    <citation type="submission" date="2019-04" db="EMBL/GenBank/DDBJ databases">
        <title>High contiguity whole genome sequence and gene annotation resource for two Venturia nashicola isolates.</title>
        <authorList>
            <person name="Prokchorchik M."/>
            <person name="Won K."/>
            <person name="Lee Y."/>
            <person name="Choi E.D."/>
            <person name="Segonzac C."/>
            <person name="Sohn K.H."/>
        </authorList>
    </citation>
    <scope>NUCLEOTIDE SEQUENCE [LARGE SCALE GENOMIC DNA]</scope>
    <source>
        <strain evidence="3 4">PRI2</strain>
    </source>
</reference>
<feature type="region of interest" description="Disordered" evidence="1">
    <location>
        <begin position="25"/>
        <end position="52"/>
    </location>
</feature>
<keyword evidence="2" id="KW-0732">Signal</keyword>
<sequence length="182" mass="20751">MKGLFILLWAFIAFVNAIAPSLPRETRNPPLRMHRRQDAIPPYPTSPPKANGPRCPRALASLFTDIYHDNIHFCTLYERGWTITITTDCQGCNVETMTMPRKHCANTANVTFRIPSTTIECQYKRLNRHMGFGMITWQSAIAKATFNLEAVVGSKDARDWSSNLHNRTINHVSPTATFPIWY</sequence>
<feature type="chain" id="PRO_5021483914" evidence="2">
    <location>
        <begin position="18"/>
        <end position="182"/>
    </location>
</feature>
<evidence type="ECO:0000256" key="2">
    <source>
        <dbReference type="SAM" id="SignalP"/>
    </source>
</evidence>
<comment type="caution">
    <text evidence="3">The sequence shown here is derived from an EMBL/GenBank/DDBJ whole genome shotgun (WGS) entry which is preliminary data.</text>
</comment>
<evidence type="ECO:0000313" key="4">
    <source>
        <dbReference type="Proteomes" id="UP000298493"/>
    </source>
</evidence>